<dbReference type="AlphaFoldDB" id="A0A9P6E0N3"/>
<organism evidence="4 5">
    <name type="scientific">Hydnum rufescens UP504</name>
    <dbReference type="NCBI Taxonomy" id="1448309"/>
    <lineage>
        <taxon>Eukaryota</taxon>
        <taxon>Fungi</taxon>
        <taxon>Dikarya</taxon>
        <taxon>Basidiomycota</taxon>
        <taxon>Agaricomycotina</taxon>
        <taxon>Agaricomycetes</taxon>
        <taxon>Cantharellales</taxon>
        <taxon>Hydnaceae</taxon>
        <taxon>Hydnum</taxon>
    </lineage>
</organism>
<dbReference type="NCBIfam" id="TIGR00369">
    <property type="entry name" value="unchar_dom_1"/>
    <property type="match status" value="1"/>
</dbReference>
<dbReference type="OrthoDB" id="46529at2759"/>
<dbReference type="InterPro" id="IPR039298">
    <property type="entry name" value="ACOT13"/>
</dbReference>
<keyword evidence="5" id="KW-1185">Reference proteome</keyword>
<name>A0A9P6E0N3_9AGAM</name>
<dbReference type="CDD" id="cd03443">
    <property type="entry name" value="PaaI_thioesterase"/>
    <property type="match status" value="1"/>
</dbReference>
<evidence type="ECO:0000259" key="3">
    <source>
        <dbReference type="Pfam" id="PF03061"/>
    </source>
</evidence>
<dbReference type="Proteomes" id="UP000886523">
    <property type="component" value="Unassembled WGS sequence"/>
</dbReference>
<evidence type="ECO:0000313" key="4">
    <source>
        <dbReference type="EMBL" id="KAF9517270.1"/>
    </source>
</evidence>
<protein>
    <recommendedName>
        <fullName evidence="3">Thioesterase domain-containing protein</fullName>
    </recommendedName>
</protein>
<dbReference type="InterPro" id="IPR003736">
    <property type="entry name" value="PAAI_dom"/>
</dbReference>
<gene>
    <name evidence="4" type="ORF">BS47DRAFT_1371474</name>
</gene>
<dbReference type="GO" id="GO:0047617">
    <property type="term" value="F:fatty acyl-CoA hydrolase activity"/>
    <property type="evidence" value="ECO:0007669"/>
    <property type="project" value="InterPro"/>
</dbReference>
<sequence length="171" mass="18185">MAACLRFSKRVWMSFADNGGHDARCIPNLQIHRAVPGIIECSLQIKDYNCQAAPFSIFCLETVHGGLLLSLVDTVGSLAVATRGLFMTGVSTDISGTFLRPAGSVGQLLFAKGSVVGLGKTLAYTRIEFTDEAGKLVAFGSHTKFIASTLNHEKNLTFSADGETVVGGKEE</sequence>
<dbReference type="InterPro" id="IPR006683">
    <property type="entry name" value="Thioestr_dom"/>
</dbReference>
<dbReference type="Pfam" id="PF03061">
    <property type="entry name" value="4HBT"/>
    <property type="match status" value="1"/>
</dbReference>
<keyword evidence="2" id="KW-0378">Hydrolase</keyword>
<comment type="caution">
    <text evidence="4">The sequence shown here is derived from an EMBL/GenBank/DDBJ whole genome shotgun (WGS) entry which is preliminary data.</text>
</comment>
<feature type="domain" description="Thioesterase" evidence="3">
    <location>
        <begin position="62"/>
        <end position="137"/>
    </location>
</feature>
<dbReference type="InterPro" id="IPR029069">
    <property type="entry name" value="HotDog_dom_sf"/>
</dbReference>
<dbReference type="Gene3D" id="3.10.129.10">
    <property type="entry name" value="Hotdog Thioesterase"/>
    <property type="match status" value="1"/>
</dbReference>
<dbReference type="PANTHER" id="PTHR21660:SF1">
    <property type="entry name" value="ACYL-COENZYME A THIOESTERASE 13"/>
    <property type="match status" value="1"/>
</dbReference>
<dbReference type="PANTHER" id="PTHR21660">
    <property type="entry name" value="THIOESTERASE SUPERFAMILY MEMBER-RELATED"/>
    <property type="match status" value="1"/>
</dbReference>
<evidence type="ECO:0000313" key="5">
    <source>
        <dbReference type="Proteomes" id="UP000886523"/>
    </source>
</evidence>
<dbReference type="SUPFAM" id="SSF54637">
    <property type="entry name" value="Thioesterase/thiol ester dehydrase-isomerase"/>
    <property type="match status" value="1"/>
</dbReference>
<accession>A0A9P6E0N3</accession>
<reference evidence="4" key="1">
    <citation type="journal article" date="2020" name="Nat. Commun.">
        <title>Large-scale genome sequencing of mycorrhizal fungi provides insights into the early evolution of symbiotic traits.</title>
        <authorList>
            <person name="Miyauchi S."/>
            <person name="Kiss E."/>
            <person name="Kuo A."/>
            <person name="Drula E."/>
            <person name="Kohler A."/>
            <person name="Sanchez-Garcia M."/>
            <person name="Morin E."/>
            <person name="Andreopoulos B."/>
            <person name="Barry K.W."/>
            <person name="Bonito G."/>
            <person name="Buee M."/>
            <person name="Carver A."/>
            <person name="Chen C."/>
            <person name="Cichocki N."/>
            <person name="Clum A."/>
            <person name="Culley D."/>
            <person name="Crous P.W."/>
            <person name="Fauchery L."/>
            <person name="Girlanda M."/>
            <person name="Hayes R.D."/>
            <person name="Keri Z."/>
            <person name="LaButti K."/>
            <person name="Lipzen A."/>
            <person name="Lombard V."/>
            <person name="Magnuson J."/>
            <person name="Maillard F."/>
            <person name="Murat C."/>
            <person name="Nolan M."/>
            <person name="Ohm R.A."/>
            <person name="Pangilinan J."/>
            <person name="Pereira M.F."/>
            <person name="Perotto S."/>
            <person name="Peter M."/>
            <person name="Pfister S."/>
            <person name="Riley R."/>
            <person name="Sitrit Y."/>
            <person name="Stielow J.B."/>
            <person name="Szollosi G."/>
            <person name="Zifcakova L."/>
            <person name="Stursova M."/>
            <person name="Spatafora J.W."/>
            <person name="Tedersoo L."/>
            <person name="Vaario L.M."/>
            <person name="Yamada A."/>
            <person name="Yan M."/>
            <person name="Wang P."/>
            <person name="Xu J."/>
            <person name="Bruns T."/>
            <person name="Baldrian P."/>
            <person name="Vilgalys R."/>
            <person name="Dunand C."/>
            <person name="Henrissat B."/>
            <person name="Grigoriev I.V."/>
            <person name="Hibbett D."/>
            <person name="Nagy L.G."/>
            <person name="Martin F.M."/>
        </authorList>
    </citation>
    <scope>NUCLEOTIDE SEQUENCE</scope>
    <source>
        <strain evidence="4">UP504</strain>
    </source>
</reference>
<proteinExistence type="inferred from homology"/>
<comment type="similarity">
    <text evidence="1">Belongs to the thioesterase PaaI family.</text>
</comment>
<dbReference type="EMBL" id="MU128933">
    <property type="protein sequence ID" value="KAF9517270.1"/>
    <property type="molecule type" value="Genomic_DNA"/>
</dbReference>
<evidence type="ECO:0000256" key="2">
    <source>
        <dbReference type="ARBA" id="ARBA00022801"/>
    </source>
</evidence>
<evidence type="ECO:0000256" key="1">
    <source>
        <dbReference type="ARBA" id="ARBA00008324"/>
    </source>
</evidence>